<accession>A0AAD1D2L1</accession>
<evidence type="ECO:0000256" key="9">
    <source>
        <dbReference type="ARBA" id="ARBA00023136"/>
    </source>
</evidence>
<evidence type="ECO:0000256" key="12">
    <source>
        <dbReference type="RuleBase" id="RU003357"/>
    </source>
</evidence>
<dbReference type="Pfam" id="PF07715">
    <property type="entry name" value="Plug"/>
    <property type="match status" value="1"/>
</dbReference>
<dbReference type="SUPFAM" id="SSF56935">
    <property type="entry name" value="Porins"/>
    <property type="match status" value="1"/>
</dbReference>
<name>A0AAD1D2L1_SPHMI</name>
<dbReference type="RefSeq" id="WP_160119028.1">
    <property type="nucleotide sequence ID" value="NZ_AP018711.1"/>
</dbReference>
<feature type="domain" description="TonB-dependent receptor plug" evidence="15">
    <location>
        <begin position="54"/>
        <end position="160"/>
    </location>
</feature>
<dbReference type="AlphaFoldDB" id="A0AAD1D2L1"/>
<keyword evidence="6" id="KW-0408">Iron</keyword>
<dbReference type="Proteomes" id="UP000275727">
    <property type="component" value="Chromosome"/>
</dbReference>
<keyword evidence="2 11" id="KW-0813">Transport</keyword>
<evidence type="ECO:0000256" key="2">
    <source>
        <dbReference type="ARBA" id="ARBA00022448"/>
    </source>
</evidence>
<evidence type="ECO:0000256" key="3">
    <source>
        <dbReference type="ARBA" id="ARBA00022452"/>
    </source>
</evidence>
<dbReference type="GO" id="GO:0006826">
    <property type="term" value="P:iron ion transport"/>
    <property type="evidence" value="ECO:0007669"/>
    <property type="project" value="UniProtKB-KW"/>
</dbReference>
<keyword evidence="10 11" id="KW-0998">Cell outer membrane</keyword>
<evidence type="ECO:0000313" key="17">
    <source>
        <dbReference type="Proteomes" id="UP000275727"/>
    </source>
</evidence>
<keyword evidence="7" id="KW-0406">Ion transport</keyword>
<proteinExistence type="inferred from homology"/>
<keyword evidence="9 11" id="KW-0472">Membrane</keyword>
<dbReference type="InterPro" id="IPR036942">
    <property type="entry name" value="Beta-barrel_TonB_sf"/>
</dbReference>
<evidence type="ECO:0000259" key="15">
    <source>
        <dbReference type="Pfam" id="PF07715"/>
    </source>
</evidence>
<evidence type="ECO:0000256" key="7">
    <source>
        <dbReference type="ARBA" id="ARBA00023065"/>
    </source>
</evidence>
<evidence type="ECO:0000313" key="16">
    <source>
        <dbReference type="EMBL" id="BBE32450.1"/>
    </source>
</evidence>
<keyword evidence="5 11" id="KW-0812">Transmembrane</keyword>
<evidence type="ECO:0000256" key="1">
    <source>
        <dbReference type="ARBA" id="ARBA00004571"/>
    </source>
</evidence>
<dbReference type="CDD" id="cd01347">
    <property type="entry name" value="ligand_gated_channel"/>
    <property type="match status" value="1"/>
</dbReference>
<dbReference type="Gene3D" id="2.40.170.20">
    <property type="entry name" value="TonB-dependent receptor, beta-barrel domain"/>
    <property type="match status" value="1"/>
</dbReference>
<keyword evidence="16" id="KW-0675">Receptor</keyword>
<evidence type="ECO:0000256" key="8">
    <source>
        <dbReference type="ARBA" id="ARBA00023077"/>
    </source>
</evidence>
<keyword evidence="8 12" id="KW-0798">TonB box</keyword>
<dbReference type="GO" id="GO:0009279">
    <property type="term" value="C:cell outer membrane"/>
    <property type="evidence" value="ECO:0007669"/>
    <property type="project" value="UniProtKB-SubCell"/>
</dbReference>
<dbReference type="InterPro" id="IPR000531">
    <property type="entry name" value="Beta-barrel_TonB"/>
</dbReference>
<dbReference type="KEGG" id="smic:SmB9_01080"/>
<evidence type="ECO:0000256" key="4">
    <source>
        <dbReference type="ARBA" id="ARBA00022496"/>
    </source>
</evidence>
<dbReference type="Pfam" id="PF00593">
    <property type="entry name" value="TonB_dep_Rec_b-barrel"/>
    <property type="match status" value="1"/>
</dbReference>
<keyword evidence="4" id="KW-0410">Iron transport</keyword>
<feature type="signal peptide" evidence="13">
    <location>
        <begin position="1"/>
        <end position="24"/>
    </location>
</feature>
<reference evidence="16 17" key="1">
    <citation type="submission" date="2018-06" db="EMBL/GenBank/DDBJ databases">
        <title>Complete Genome Sequence of the Microcystin-Degrading Bacterium Sphingosinicella microcystinivorans Strain B-9.</title>
        <authorList>
            <person name="Jin H."/>
            <person name="Nishizawa T."/>
            <person name="Guo Y."/>
            <person name="Nishizawa A."/>
            <person name="Park H."/>
            <person name="Kato H."/>
            <person name="Tsuji K."/>
            <person name="Harada K."/>
        </authorList>
    </citation>
    <scope>NUCLEOTIDE SEQUENCE [LARGE SCALE GENOMIC DNA]</scope>
    <source>
        <strain evidence="16 17">B9</strain>
    </source>
</reference>
<evidence type="ECO:0000256" key="6">
    <source>
        <dbReference type="ARBA" id="ARBA00023004"/>
    </source>
</evidence>
<feature type="chain" id="PRO_5041968976" evidence="13">
    <location>
        <begin position="25"/>
        <end position="726"/>
    </location>
</feature>
<gene>
    <name evidence="16" type="ORF">SmB9_01080</name>
</gene>
<dbReference type="PANTHER" id="PTHR32552">
    <property type="entry name" value="FERRICHROME IRON RECEPTOR-RELATED"/>
    <property type="match status" value="1"/>
</dbReference>
<dbReference type="EMBL" id="AP018711">
    <property type="protein sequence ID" value="BBE32450.1"/>
    <property type="molecule type" value="Genomic_DNA"/>
</dbReference>
<evidence type="ECO:0000256" key="5">
    <source>
        <dbReference type="ARBA" id="ARBA00022692"/>
    </source>
</evidence>
<evidence type="ECO:0000256" key="13">
    <source>
        <dbReference type="SAM" id="SignalP"/>
    </source>
</evidence>
<comment type="similarity">
    <text evidence="11 12">Belongs to the TonB-dependent receptor family.</text>
</comment>
<evidence type="ECO:0000256" key="11">
    <source>
        <dbReference type="PROSITE-ProRule" id="PRU01360"/>
    </source>
</evidence>
<dbReference type="PROSITE" id="PS52016">
    <property type="entry name" value="TONB_DEPENDENT_REC_3"/>
    <property type="match status" value="1"/>
</dbReference>
<keyword evidence="3 11" id="KW-1134">Transmembrane beta strand</keyword>
<evidence type="ECO:0000259" key="14">
    <source>
        <dbReference type="Pfam" id="PF00593"/>
    </source>
</evidence>
<dbReference type="InterPro" id="IPR039426">
    <property type="entry name" value="TonB-dep_rcpt-like"/>
</dbReference>
<feature type="domain" description="TonB-dependent receptor-like beta-barrel" evidence="14">
    <location>
        <begin position="252"/>
        <end position="684"/>
    </location>
</feature>
<organism evidence="16 17">
    <name type="scientific">Sphingosinicella microcystinivorans</name>
    <dbReference type="NCBI Taxonomy" id="335406"/>
    <lineage>
        <taxon>Bacteria</taxon>
        <taxon>Pseudomonadati</taxon>
        <taxon>Pseudomonadota</taxon>
        <taxon>Alphaproteobacteria</taxon>
        <taxon>Sphingomonadales</taxon>
        <taxon>Sphingosinicellaceae</taxon>
        <taxon>Sphingosinicella</taxon>
    </lineage>
</organism>
<comment type="subcellular location">
    <subcellularLocation>
        <location evidence="1 11">Cell outer membrane</location>
        <topology evidence="1 11">Multi-pass membrane protein</topology>
    </subcellularLocation>
</comment>
<dbReference type="InterPro" id="IPR012910">
    <property type="entry name" value="Plug_dom"/>
</dbReference>
<keyword evidence="13" id="KW-0732">Signal</keyword>
<sequence>MIRRSIACATLVTLMASAAPAAFAQTAPAAADDAQGDKVPGEIVVTARKITERLQDVPIAISAVSADKIAERDNVRVSELASAVPNVTFSGGPLAAITVRGVSSQSRYNPGFDSGIGVYIDGVVQGKSYTFDSPLYDVERVEFLRGPQGTLFGKNAIGGAISIVTRNPSFTPTGQFELSTGSFNRFEAQGFVSAPLSSALAVSVGGFRVKRDGYVRNLLDNRRFANDDSYGGRAKILWKPSDFVKLVFSADYLNEDNYGYVDEISAGYGGPTGRYESNVNTPTLARRKSKGVSLTADIETGFGATLTSITAYRWAENQRTNDSDVGPLSIVVSESASKQTQFSQELRLSGKLGDRINYLIGGYLFRQDTDNFAQSTFGPDSRFAPLRGQVGNTFGEADTEAVAAFASVDWEFVDKLTATVGIRYTDEAKRLNYQQKGFPLIGAPNLPQEFDRISATDVSPTFTLRYQPSRAIMVYGTASKGFKSGGWNVDNITSPRITTFKALRFDDESLWNYELGIKAQFLDNRITFNADVFRQDYSDIQTPQLTQVLGGGGAVVAIVTNAASARLQGLEAELTVRPTGILTLNGVLGYTDAKYSKYTDGALNFSGNRLPGAPKWTGNLSATLRVPVSDDWSLGARGEYLYRSSTFDDRENSAARTRPAYSSVNVSAGIYGKHFDLVGFVNNLADNQDVILVANGGFPAPIGLGLNTLVTRQLGRTWGLRLAGRF</sequence>
<dbReference type="PANTHER" id="PTHR32552:SF81">
    <property type="entry name" value="TONB-DEPENDENT OUTER MEMBRANE RECEPTOR"/>
    <property type="match status" value="1"/>
</dbReference>
<protein>
    <submittedName>
        <fullName evidence="16">TonB-dependent receptor</fullName>
    </submittedName>
</protein>
<evidence type="ECO:0000256" key="10">
    <source>
        <dbReference type="ARBA" id="ARBA00023237"/>
    </source>
</evidence>